<feature type="region of interest" description="Disordered" evidence="1">
    <location>
        <begin position="359"/>
        <end position="409"/>
    </location>
</feature>
<dbReference type="Pfam" id="PF10536">
    <property type="entry name" value="PMD"/>
    <property type="match status" value="1"/>
</dbReference>
<reference evidence="3" key="1">
    <citation type="submission" date="2017-07" db="EMBL/GenBank/DDBJ databases">
        <title>Taro Niue Genome Assembly and Annotation.</title>
        <authorList>
            <person name="Atibalentja N."/>
            <person name="Keating K."/>
            <person name="Fields C.J."/>
        </authorList>
    </citation>
    <scope>NUCLEOTIDE SEQUENCE</scope>
    <source>
        <strain evidence="3">Niue_2</strain>
        <tissue evidence="3">Leaf</tissue>
    </source>
</reference>
<dbReference type="PANTHER" id="PTHR46033:SF8">
    <property type="entry name" value="PROTEIN MAINTENANCE OF MERISTEMS-LIKE"/>
    <property type="match status" value="1"/>
</dbReference>
<evidence type="ECO:0000256" key="1">
    <source>
        <dbReference type="SAM" id="MobiDB-lite"/>
    </source>
</evidence>
<comment type="caution">
    <text evidence="3">The sequence shown here is derived from an EMBL/GenBank/DDBJ whole genome shotgun (WGS) entry which is preliminary data.</text>
</comment>
<feature type="domain" description="Aminotransferase-like plant mobile" evidence="2">
    <location>
        <begin position="4"/>
        <end position="225"/>
    </location>
</feature>
<protein>
    <recommendedName>
        <fullName evidence="2">Aminotransferase-like plant mobile domain-containing protein</fullName>
    </recommendedName>
</protein>
<dbReference type="Proteomes" id="UP000652761">
    <property type="component" value="Unassembled WGS sequence"/>
</dbReference>
<sequence length="409" mass="45868">MIPSLEDVSRITGLRVYGRPVSGFTYPGYRELAHRLLGLTVEVRSSFVPRVALQESLGLYDVGKQVGETVDGQLQRLTRGCRAVLAEEPGTEADLDLRRFLILFLGRLLFATRGDAVHCLFLPVLEELDEVGDYAWGAAFLAYQFDSLSASERQTSTSGFFPFSRGVLARPGLMPIACCWDPRRDMRTLSDQLASLQEAIDCYPQLDVVWQPYLEEEDEGQPWLVQARPYFGRSVWVHALNLVLPLHLHLCQRSLGLRQSAVEFPNRDRTPRPEQIQNWERRGKGVKSSATTDDAYLQAYALKYGGKVYKSARRQVDMAGEAASLRALLHSAVQDREAAQWEAEQLWRELDRVRRAAAAGASSSRAAGGSQSDLKDRLAAAARRAEEAQAELTERERDLRTATDRVTQL</sequence>
<evidence type="ECO:0000259" key="2">
    <source>
        <dbReference type="Pfam" id="PF10536"/>
    </source>
</evidence>
<feature type="compositionally biased region" description="Low complexity" evidence="1">
    <location>
        <begin position="359"/>
        <end position="370"/>
    </location>
</feature>
<dbReference type="GO" id="GO:0010073">
    <property type="term" value="P:meristem maintenance"/>
    <property type="evidence" value="ECO:0007669"/>
    <property type="project" value="InterPro"/>
</dbReference>
<dbReference type="EMBL" id="NMUH01014847">
    <property type="protein sequence ID" value="MQM23053.1"/>
    <property type="molecule type" value="Genomic_DNA"/>
</dbReference>
<dbReference type="PANTHER" id="PTHR46033">
    <property type="entry name" value="PROTEIN MAIN-LIKE 2"/>
    <property type="match status" value="1"/>
</dbReference>
<feature type="compositionally biased region" description="Basic and acidic residues" evidence="1">
    <location>
        <begin position="373"/>
        <end position="403"/>
    </location>
</feature>
<name>A0A843XV90_COLES</name>
<keyword evidence="4" id="KW-1185">Reference proteome</keyword>
<evidence type="ECO:0000313" key="4">
    <source>
        <dbReference type="Proteomes" id="UP000652761"/>
    </source>
</evidence>
<dbReference type="InterPro" id="IPR044824">
    <property type="entry name" value="MAIN-like"/>
</dbReference>
<evidence type="ECO:0000313" key="3">
    <source>
        <dbReference type="EMBL" id="MQM23053.1"/>
    </source>
</evidence>
<dbReference type="AlphaFoldDB" id="A0A843XV90"/>
<dbReference type="InterPro" id="IPR019557">
    <property type="entry name" value="AminoTfrase-like_pln_mobile"/>
</dbReference>
<organism evidence="3 4">
    <name type="scientific">Colocasia esculenta</name>
    <name type="common">Wild taro</name>
    <name type="synonym">Arum esculentum</name>
    <dbReference type="NCBI Taxonomy" id="4460"/>
    <lineage>
        <taxon>Eukaryota</taxon>
        <taxon>Viridiplantae</taxon>
        <taxon>Streptophyta</taxon>
        <taxon>Embryophyta</taxon>
        <taxon>Tracheophyta</taxon>
        <taxon>Spermatophyta</taxon>
        <taxon>Magnoliopsida</taxon>
        <taxon>Liliopsida</taxon>
        <taxon>Araceae</taxon>
        <taxon>Aroideae</taxon>
        <taxon>Colocasieae</taxon>
        <taxon>Colocasia</taxon>
    </lineage>
</organism>
<gene>
    <name evidence="3" type="ORF">Taro_056115</name>
</gene>
<proteinExistence type="predicted"/>
<accession>A0A843XV90</accession>